<dbReference type="PANTHER" id="PTHR31836:SF24">
    <property type="entry name" value="RLPA-LIKE PROTEIN DOUBLE-PSI BETA-BARREL DOMAIN-CONTAINING PROTEIN"/>
    <property type="match status" value="1"/>
</dbReference>
<feature type="compositionally biased region" description="Low complexity" evidence="2">
    <location>
        <begin position="88"/>
        <end position="104"/>
    </location>
</feature>
<dbReference type="CDD" id="cd22191">
    <property type="entry name" value="DPBB_RlpA_EXP_N-like"/>
    <property type="match status" value="1"/>
</dbReference>
<gene>
    <name evidence="5" type="ORF">SCHPADRAFT_889118</name>
</gene>
<evidence type="ECO:0000256" key="2">
    <source>
        <dbReference type="SAM" id="MobiDB-lite"/>
    </source>
</evidence>
<dbReference type="STRING" id="27342.A0A0H2RSV1"/>
<dbReference type="OrthoDB" id="406505at2759"/>
<name>A0A0H2RSV1_9AGAM</name>
<feature type="chain" id="PRO_5005201770" evidence="3">
    <location>
        <begin position="21"/>
        <end position="322"/>
    </location>
</feature>
<proteinExistence type="predicted"/>
<dbReference type="Gene3D" id="2.40.40.10">
    <property type="entry name" value="RlpA-like domain"/>
    <property type="match status" value="1"/>
</dbReference>
<sequence>MFSTTSVFALLSVAASFASAGLVPRRDPPAGWNFAILEDYQTYHTRYLALGCEFQHGKAFFDTCCHPHLNWQQLSSFPAECTPSAAAMSSASAAEPTSTVTTPADADESDVETVTVTSTSGEAGPTGTSDDDDDDDEDCDPEDDGDDDETTTSAPAPTTTESHKSSSTKAPAPATTTQAKATTTQAKATTKSTPKPTTTSQAAKASSSPSSSNSGSGDFITGGFATFFTQNGVAGACGNVHSDFDLIAAIDQDRYGDSGAVSSLCGKQVQIINTNNGKSVTVTIQDDCPTCDNGNSIDLSVGAFTAIATEDEGIVPIKWQFL</sequence>
<dbReference type="EMBL" id="KQ085940">
    <property type="protein sequence ID" value="KLO14702.1"/>
    <property type="molecule type" value="Genomic_DNA"/>
</dbReference>
<organism evidence="5 6">
    <name type="scientific">Schizopora paradoxa</name>
    <dbReference type="NCBI Taxonomy" id="27342"/>
    <lineage>
        <taxon>Eukaryota</taxon>
        <taxon>Fungi</taxon>
        <taxon>Dikarya</taxon>
        <taxon>Basidiomycota</taxon>
        <taxon>Agaricomycotina</taxon>
        <taxon>Agaricomycetes</taxon>
        <taxon>Hymenochaetales</taxon>
        <taxon>Schizoporaceae</taxon>
        <taxon>Schizopora</taxon>
    </lineage>
</organism>
<dbReference type="SUPFAM" id="SSF50685">
    <property type="entry name" value="Barwin-like endoglucanases"/>
    <property type="match status" value="1"/>
</dbReference>
<dbReference type="PANTHER" id="PTHR31836">
    <property type="match status" value="1"/>
</dbReference>
<dbReference type="InterPro" id="IPR036908">
    <property type="entry name" value="RlpA-like_sf"/>
</dbReference>
<dbReference type="InterPro" id="IPR009009">
    <property type="entry name" value="RlpA-like_DPBB"/>
</dbReference>
<reference evidence="5 6" key="1">
    <citation type="submission" date="2015-04" db="EMBL/GenBank/DDBJ databases">
        <title>Complete genome sequence of Schizopora paradoxa KUC8140, a cosmopolitan wood degrader in East Asia.</title>
        <authorList>
            <consortium name="DOE Joint Genome Institute"/>
            <person name="Min B."/>
            <person name="Park H."/>
            <person name="Jang Y."/>
            <person name="Kim J.-J."/>
            <person name="Kim K.H."/>
            <person name="Pangilinan J."/>
            <person name="Lipzen A."/>
            <person name="Riley R."/>
            <person name="Grigoriev I.V."/>
            <person name="Spatafora J.W."/>
            <person name="Choi I.-G."/>
        </authorList>
    </citation>
    <scope>NUCLEOTIDE SEQUENCE [LARGE SCALE GENOMIC DNA]</scope>
    <source>
        <strain evidence="5 6">KUC8140</strain>
    </source>
</reference>
<dbReference type="Pfam" id="PF03330">
    <property type="entry name" value="DPBB_1"/>
    <property type="match status" value="1"/>
</dbReference>
<protein>
    <submittedName>
        <fullName evidence="5">Barwin-like endoglucanase</fullName>
    </submittedName>
</protein>
<feature type="domain" description="RlpA-like protein double-psi beta-barrel" evidence="4">
    <location>
        <begin position="224"/>
        <end position="318"/>
    </location>
</feature>
<accession>A0A0H2RSV1</accession>
<evidence type="ECO:0000313" key="5">
    <source>
        <dbReference type="EMBL" id="KLO14702.1"/>
    </source>
</evidence>
<dbReference type="Proteomes" id="UP000053477">
    <property type="component" value="Unassembled WGS sequence"/>
</dbReference>
<dbReference type="InParanoid" id="A0A0H2RSV1"/>
<feature type="compositionally biased region" description="Acidic residues" evidence="2">
    <location>
        <begin position="129"/>
        <end position="150"/>
    </location>
</feature>
<feature type="signal peptide" evidence="3">
    <location>
        <begin position="1"/>
        <end position="20"/>
    </location>
</feature>
<evidence type="ECO:0000256" key="1">
    <source>
        <dbReference type="ARBA" id="ARBA00022729"/>
    </source>
</evidence>
<evidence type="ECO:0000256" key="3">
    <source>
        <dbReference type="SAM" id="SignalP"/>
    </source>
</evidence>
<evidence type="ECO:0000259" key="4">
    <source>
        <dbReference type="Pfam" id="PF03330"/>
    </source>
</evidence>
<dbReference type="AlphaFoldDB" id="A0A0H2RSV1"/>
<dbReference type="InterPro" id="IPR051477">
    <property type="entry name" value="Expansin_CellWall"/>
</dbReference>
<feature type="compositionally biased region" description="Low complexity" evidence="2">
    <location>
        <begin position="151"/>
        <end position="212"/>
    </location>
</feature>
<evidence type="ECO:0000313" key="6">
    <source>
        <dbReference type="Proteomes" id="UP000053477"/>
    </source>
</evidence>
<feature type="region of interest" description="Disordered" evidence="2">
    <location>
        <begin position="88"/>
        <end position="215"/>
    </location>
</feature>
<keyword evidence="6" id="KW-1185">Reference proteome</keyword>
<keyword evidence="1 3" id="KW-0732">Signal</keyword>
<feature type="compositionally biased region" description="Low complexity" evidence="2">
    <location>
        <begin position="112"/>
        <end position="123"/>
    </location>
</feature>